<dbReference type="Pfam" id="PF02628">
    <property type="entry name" value="COX15-CtaA"/>
    <property type="match status" value="1"/>
</dbReference>
<evidence type="ECO:0000313" key="13">
    <source>
        <dbReference type="EMBL" id="MFD2066367.1"/>
    </source>
</evidence>
<reference evidence="14" key="1">
    <citation type="journal article" date="2019" name="Int. J. Syst. Evol. Microbiol.">
        <title>The Global Catalogue of Microorganisms (GCM) 10K type strain sequencing project: providing services to taxonomists for standard genome sequencing and annotation.</title>
        <authorList>
            <consortium name="The Broad Institute Genomics Platform"/>
            <consortium name="The Broad Institute Genome Sequencing Center for Infectious Disease"/>
            <person name="Wu L."/>
            <person name="Ma J."/>
        </authorList>
    </citation>
    <scope>NUCLEOTIDE SEQUENCE [LARGE SCALE GENOMIC DNA]</scope>
    <source>
        <strain evidence="14">JCM 16545</strain>
    </source>
</reference>
<dbReference type="PANTHER" id="PTHR23289:SF2">
    <property type="entry name" value="CYTOCHROME C OXIDASE ASSEMBLY PROTEIN COX15 HOMOLOG"/>
    <property type="match status" value="1"/>
</dbReference>
<feature type="transmembrane region" description="Helical" evidence="12">
    <location>
        <begin position="95"/>
        <end position="113"/>
    </location>
</feature>
<dbReference type="InterPro" id="IPR023754">
    <property type="entry name" value="HemeA_Synthase_type2"/>
</dbReference>
<comment type="catalytic activity">
    <reaction evidence="11">
        <text>Fe(II)-heme o + 2 A + H2O = Fe(II)-heme a + 2 AH2</text>
        <dbReference type="Rhea" id="RHEA:63388"/>
        <dbReference type="ChEBI" id="CHEBI:13193"/>
        <dbReference type="ChEBI" id="CHEBI:15377"/>
        <dbReference type="ChEBI" id="CHEBI:17499"/>
        <dbReference type="ChEBI" id="CHEBI:60530"/>
        <dbReference type="ChEBI" id="CHEBI:61715"/>
        <dbReference type="EC" id="1.17.99.9"/>
    </reaction>
    <physiologicalReaction direction="left-to-right" evidence="11">
        <dbReference type="Rhea" id="RHEA:63389"/>
    </physiologicalReaction>
</comment>
<feature type="transmembrane region" description="Helical" evidence="12">
    <location>
        <begin position="158"/>
        <end position="180"/>
    </location>
</feature>
<keyword evidence="9 12" id="KW-0472">Membrane</keyword>
<keyword evidence="4" id="KW-0479">Metal-binding</keyword>
<evidence type="ECO:0000256" key="5">
    <source>
        <dbReference type="ARBA" id="ARBA00022989"/>
    </source>
</evidence>
<evidence type="ECO:0000256" key="1">
    <source>
        <dbReference type="ARBA" id="ARBA00001970"/>
    </source>
</evidence>
<feature type="transmembrane region" description="Helical" evidence="12">
    <location>
        <begin position="200"/>
        <end position="224"/>
    </location>
</feature>
<comment type="pathway">
    <text evidence="10">Porphyrin-containing compound metabolism; heme A biosynthesis; heme A from heme O: step 1/1.</text>
</comment>
<evidence type="ECO:0000256" key="9">
    <source>
        <dbReference type="ARBA" id="ARBA00023136"/>
    </source>
</evidence>
<keyword evidence="6" id="KW-0560">Oxidoreductase</keyword>
<keyword evidence="3 12" id="KW-0812">Transmembrane</keyword>
<dbReference type="HAMAP" id="MF_01665">
    <property type="entry name" value="HemeA_synth_type2"/>
    <property type="match status" value="1"/>
</dbReference>
<sequence>MQQAHYNKAIKYWLLSGVFLITAMVVIGGITRLTGSGLSIVEWNIISGSIPPLNEAEWTIAFEKYKQFPEYQKLNFSMSLSGFKQIFWWEFLHRLLGRIIGLAFIFPFLFFLLKKQLSNQLLKRLVFVLILGIAQGLMGWIMVKSGLSDNPHVSHYRLAAHLCLALSLIGVILWTIADIVSVAQQQQRYSTNKLNSLAKVVLASIVLQIILGAFVAGLKAGFYYNTYPLMNGEVFPSYLEEHITWANFLDKGAVVQFIHRWVAIVVLFLILLLWNNSRHSAISSTSKRITLFLMLTGFLQVGLGIATLLLAVPVALGVLHQIVAVALFSFAVLAVHQLSVNPQTNISPEKAKIAAQHLKYANS</sequence>
<evidence type="ECO:0000256" key="10">
    <source>
        <dbReference type="ARBA" id="ARBA00044501"/>
    </source>
</evidence>
<evidence type="ECO:0000256" key="7">
    <source>
        <dbReference type="ARBA" id="ARBA00023004"/>
    </source>
</evidence>
<evidence type="ECO:0000256" key="12">
    <source>
        <dbReference type="SAM" id="Phobius"/>
    </source>
</evidence>
<comment type="cofactor">
    <cofactor evidence="1">
        <name>heme b</name>
        <dbReference type="ChEBI" id="CHEBI:60344"/>
    </cofactor>
</comment>
<dbReference type="InterPro" id="IPR003780">
    <property type="entry name" value="COX15/CtaA_fam"/>
</dbReference>
<comment type="subcellular location">
    <subcellularLocation>
        <location evidence="2">Membrane</location>
        <topology evidence="2">Multi-pass membrane protein</topology>
    </subcellularLocation>
</comment>
<evidence type="ECO:0000256" key="4">
    <source>
        <dbReference type="ARBA" id="ARBA00022723"/>
    </source>
</evidence>
<feature type="transmembrane region" description="Helical" evidence="12">
    <location>
        <begin position="289"/>
        <end position="312"/>
    </location>
</feature>
<dbReference type="Proteomes" id="UP001597369">
    <property type="component" value="Unassembled WGS sequence"/>
</dbReference>
<keyword evidence="14" id="KW-1185">Reference proteome</keyword>
<proteinExistence type="inferred from homology"/>
<name>A0ABW4WUQ8_9BACT</name>
<feature type="transmembrane region" description="Helical" evidence="12">
    <location>
        <begin position="318"/>
        <end position="335"/>
    </location>
</feature>
<dbReference type="RefSeq" id="WP_229961180.1">
    <property type="nucleotide sequence ID" value="NZ_JAJJWI010000010.1"/>
</dbReference>
<evidence type="ECO:0000313" key="14">
    <source>
        <dbReference type="Proteomes" id="UP001597369"/>
    </source>
</evidence>
<evidence type="ECO:0000256" key="6">
    <source>
        <dbReference type="ARBA" id="ARBA00023002"/>
    </source>
</evidence>
<dbReference type="PANTHER" id="PTHR23289">
    <property type="entry name" value="CYTOCHROME C OXIDASE ASSEMBLY PROTEIN COX15"/>
    <property type="match status" value="1"/>
</dbReference>
<organism evidence="13 14">
    <name type="scientific">Pontibacter silvestris</name>
    <dbReference type="NCBI Taxonomy" id="2305183"/>
    <lineage>
        <taxon>Bacteria</taxon>
        <taxon>Pseudomonadati</taxon>
        <taxon>Bacteroidota</taxon>
        <taxon>Cytophagia</taxon>
        <taxon>Cytophagales</taxon>
        <taxon>Hymenobacteraceae</taxon>
        <taxon>Pontibacter</taxon>
    </lineage>
</organism>
<keyword evidence="7" id="KW-0408">Iron</keyword>
<keyword evidence="8" id="KW-0350">Heme biosynthesis</keyword>
<evidence type="ECO:0000256" key="3">
    <source>
        <dbReference type="ARBA" id="ARBA00022692"/>
    </source>
</evidence>
<feature type="transmembrane region" description="Helical" evidence="12">
    <location>
        <begin position="258"/>
        <end position="277"/>
    </location>
</feature>
<evidence type="ECO:0000256" key="2">
    <source>
        <dbReference type="ARBA" id="ARBA00004141"/>
    </source>
</evidence>
<dbReference type="EMBL" id="JBHUHV010000018">
    <property type="protein sequence ID" value="MFD2066367.1"/>
    <property type="molecule type" value="Genomic_DNA"/>
</dbReference>
<protein>
    <submittedName>
        <fullName evidence="13">COX15/CtaA family protein</fullName>
    </submittedName>
</protein>
<gene>
    <name evidence="13" type="ORF">ACFSKU_05680</name>
</gene>
<evidence type="ECO:0000256" key="11">
    <source>
        <dbReference type="ARBA" id="ARBA00048044"/>
    </source>
</evidence>
<evidence type="ECO:0000256" key="8">
    <source>
        <dbReference type="ARBA" id="ARBA00023133"/>
    </source>
</evidence>
<keyword evidence="5 12" id="KW-1133">Transmembrane helix</keyword>
<feature type="transmembrane region" description="Helical" evidence="12">
    <location>
        <begin position="12"/>
        <end position="31"/>
    </location>
</feature>
<feature type="transmembrane region" description="Helical" evidence="12">
    <location>
        <begin position="125"/>
        <end position="143"/>
    </location>
</feature>
<accession>A0ABW4WUQ8</accession>
<comment type="caution">
    <text evidence="13">The sequence shown here is derived from an EMBL/GenBank/DDBJ whole genome shotgun (WGS) entry which is preliminary data.</text>
</comment>